<dbReference type="Gene3D" id="3.30.1360.120">
    <property type="entry name" value="Probable tRNA modification gtpase trme, domain 1"/>
    <property type="match status" value="1"/>
</dbReference>
<evidence type="ECO:0000313" key="2">
    <source>
        <dbReference type="Proteomes" id="UP000558284"/>
    </source>
</evidence>
<dbReference type="EMBL" id="JACDTY010000045">
    <property type="protein sequence ID" value="MBA1145383.1"/>
    <property type="molecule type" value="Genomic_DNA"/>
</dbReference>
<dbReference type="InterPro" id="IPR027266">
    <property type="entry name" value="TrmE/GcvT-like"/>
</dbReference>
<dbReference type="Gene3D" id="3.30.70.1520">
    <property type="entry name" value="Heterotetrameric sarcosine oxidase"/>
    <property type="match status" value="1"/>
</dbReference>
<dbReference type="AlphaFoldDB" id="A0A838BGT3"/>
<proteinExistence type="predicted"/>
<accession>A0A838BGT3</accession>
<dbReference type="Proteomes" id="UP000558284">
    <property type="component" value="Unassembled WGS sequence"/>
</dbReference>
<name>A0A838BGT3_9HYPH</name>
<evidence type="ECO:0000313" key="1">
    <source>
        <dbReference type="EMBL" id="MBA1145383.1"/>
    </source>
</evidence>
<reference evidence="1 2" key="1">
    <citation type="submission" date="2020-07" db="EMBL/GenBank/DDBJ databases">
        <title>Definition of the novel symbiovar canariense within Mesorhizobium novociceri, a new species of genus Mesorhizobium nodulating Cicer canariense in the Caldera de Taburiente National Park (La Palma, Canary Islands).</title>
        <authorList>
            <person name="Leon-Barrios M."/>
            <person name="Perez-Yepez J."/>
            <person name="Flores-Felix J.D."/>
            <person name="Ramirez-Baena M.H."/>
            <person name="Pulido-Suarez L."/>
            <person name="Igual J.M."/>
            <person name="Velazquez E."/>
            <person name="Peix A."/>
        </authorList>
    </citation>
    <scope>NUCLEOTIDE SEQUENCE [LARGE SCALE GENOMIC DNA]</scope>
    <source>
        <strain evidence="1 2">CCANP35</strain>
    </source>
</reference>
<sequence length="190" mass="20774">MADGSTMTGFEMAADDCAIIQFEAWDGAMAQFEAELPRILGGPLPTEVGDTARHDSWLVIRVAPRRFWLLWDGPPPIIDVDPKLGCALPLGEGRVRLRLSGRGLQYVLERCVAVDWETLAEGRALQTGLHRVPVLLLRRSALECDLLVPRSFSKSLIEWIADAAAGLNRAIYASPRTDALSSAHASQRTG</sequence>
<keyword evidence="2" id="KW-1185">Reference proteome</keyword>
<organism evidence="1 2">
    <name type="scientific">Mesorhizobium neociceri</name>
    <dbReference type="NCBI Taxonomy" id="1307853"/>
    <lineage>
        <taxon>Bacteria</taxon>
        <taxon>Pseudomonadati</taxon>
        <taxon>Pseudomonadota</taxon>
        <taxon>Alphaproteobacteria</taxon>
        <taxon>Hyphomicrobiales</taxon>
        <taxon>Phyllobacteriaceae</taxon>
        <taxon>Mesorhizobium</taxon>
    </lineage>
</organism>
<comment type="caution">
    <text evidence="1">The sequence shown here is derived from an EMBL/GenBank/DDBJ whole genome shotgun (WGS) entry which is preliminary data.</text>
</comment>
<protein>
    <submittedName>
        <fullName evidence="1">Sarcosine oxidase subunit gamma</fullName>
    </submittedName>
</protein>
<dbReference type="RefSeq" id="WP_181062263.1">
    <property type="nucleotide sequence ID" value="NZ_JACDTY010000045.1"/>
</dbReference>
<gene>
    <name evidence="1" type="ORF">H0241_35060</name>
</gene>
<dbReference type="SUPFAM" id="SSF103025">
    <property type="entry name" value="Folate-binding domain"/>
    <property type="match status" value="1"/>
</dbReference>